<accession>A0AA88GDL7</accession>
<dbReference type="RefSeq" id="XP_044542058.1">
    <property type="nucleotide sequence ID" value="XM_044688928.1"/>
</dbReference>
<feature type="region of interest" description="Disordered" evidence="1">
    <location>
        <begin position="95"/>
        <end position="119"/>
    </location>
</feature>
<feature type="compositionally biased region" description="Basic and acidic residues" evidence="1">
    <location>
        <begin position="138"/>
        <end position="151"/>
    </location>
</feature>
<feature type="region of interest" description="Disordered" evidence="1">
    <location>
        <begin position="134"/>
        <end position="179"/>
    </location>
</feature>
<feature type="compositionally biased region" description="Basic residues" evidence="1">
    <location>
        <begin position="168"/>
        <end position="179"/>
    </location>
</feature>
<name>A0AA88GDL7_NAELO</name>
<dbReference type="Proteomes" id="UP000816034">
    <property type="component" value="Unassembled WGS sequence"/>
</dbReference>
<dbReference type="GeneID" id="68105543"/>
<dbReference type="EMBL" id="PYSW02000065">
    <property type="protein sequence ID" value="KAG2372883.1"/>
    <property type="molecule type" value="Genomic_DNA"/>
</dbReference>
<organism evidence="2 3">
    <name type="scientific">Naegleria lovaniensis</name>
    <name type="common">Amoeba</name>
    <dbReference type="NCBI Taxonomy" id="51637"/>
    <lineage>
        <taxon>Eukaryota</taxon>
        <taxon>Discoba</taxon>
        <taxon>Heterolobosea</taxon>
        <taxon>Tetramitia</taxon>
        <taxon>Eutetramitia</taxon>
        <taxon>Vahlkampfiidae</taxon>
        <taxon>Naegleria</taxon>
    </lineage>
</organism>
<evidence type="ECO:0000313" key="3">
    <source>
        <dbReference type="Proteomes" id="UP000816034"/>
    </source>
</evidence>
<gene>
    <name evidence="2" type="ORF">C9374_013090</name>
</gene>
<proteinExistence type="predicted"/>
<sequence>MSSQPPLDLSSPLQIRLMLKEIECETLKQKLSALECNPMSNLKFERWDDSIHSENSILQQRFHHMLLYIHQLESDIEAKNRRIDLLELSLNNRRKRRGGAMGDPANTNADKDDLNEQTEQLTIQRNLVKAFMKRRNNRRNENMHSKREDTSTHSPNSSSNISSTTFARKNHRSVMRKKE</sequence>
<keyword evidence="3" id="KW-1185">Reference proteome</keyword>
<feature type="compositionally biased region" description="Low complexity" evidence="1">
    <location>
        <begin position="152"/>
        <end position="165"/>
    </location>
</feature>
<protein>
    <submittedName>
        <fullName evidence="2">Uncharacterized protein</fullName>
    </submittedName>
</protein>
<reference evidence="2 3" key="1">
    <citation type="journal article" date="2018" name="BMC Genomics">
        <title>The genome of Naegleria lovaniensis, the basis for a comparative approach to unravel pathogenicity factors of the human pathogenic amoeba N. fowleri.</title>
        <authorList>
            <person name="Liechti N."/>
            <person name="Schurch N."/>
            <person name="Bruggmann R."/>
            <person name="Wittwer M."/>
        </authorList>
    </citation>
    <scope>NUCLEOTIDE SEQUENCE [LARGE SCALE GENOMIC DNA]</scope>
    <source>
        <strain evidence="2 3">ATCC 30569</strain>
    </source>
</reference>
<dbReference type="AlphaFoldDB" id="A0AA88GDL7"/>
<evidence type="ECO:0000313" key="2">
    <source>
        <dbReference type="EMBL" id="KAG2372883.1"/>
    </source>
</evidence>
<comment type="caution">
    <text evidence="2">The sequence shown here is derived from an EMBL/GenBank/DDBJ whole genome shotgun (WGS) entry which is preliminary data.</text>
</comment>
<evidence type="ECO:0000256" key="1">
    <source>
        <dbReference type="SAM" id="MobiDB-lite"/>
    </source>
</evidence>